<evidence type="ECO:0000259" key="4">
    <source>
        <dbReference type="Pfam" id="PF21537"/>
    </source>
</evidence>
<feature type="transmembrane region" description="Helical" evidence="2">
    <location>
        <begin position="90"/>
        <end position="106"/>
    </location>
</feature>
<proteinExistence type="predicted"/>
<keyword evidence="2" id="KW-0812">Transmembrane</keyword>
<feature type="region of interest" description="Disordered" evidence="1">
    <location>
        <begin position="130"/>
        <end position="208"/>
    </location>
</feature>
<dbReference type="EMBL" id="WHNY01000082">
    <property type="protein sequence ID" value="NOU68863.1"/>
    <property type="molecule type" value="Genomic_DNA"/>
</dbReference>
<feature type="transmembrane region" description="Helical" evidence="2">
    <location>
        <begin position="49"/>
        <end position="69"/>
    </location>
</feature>
<keyword evidence="6" id="KW-1185">Reference proteome</keyword>
<dbReference type="Pfam" id="PF21537">
    <property type="entry name" value="DUF1980_C"/>
    <property type="match status" value="1"/>
</dbReference>
<organism evidence="5 6">
    <name type="scientific">Paenibacillus plantarum</name>
    <dbReference type="NCBI Taxonomy" id="2654975"/>
    <lineage>
        <taxon>Bacteria</taxon>
        <taxon>Bacillati</taxon>
        <taxon>Bacillota</taxon>
        <taxon>Bacilli</taxon>
        <taxon>Bacillales</taxon>
        <taxon>Paenibacillaceae</taxon>
        <taxon>Paenibacillus</taxon>
    </lineage>
</organism>
<evidence type="ECO:0000313" key="6">
    <source>
        <dbReference type="Proteomes" id="UP000653578"/>
    </source>
</evidence>
<accession>A0ABX1XJY7</accession>
<feature type="transmembrane region" description="Helical" evidence="2">
    <location>
        <begin position="12"/>
        <end position="29"/>
    </location>
</feature>
<evidence type="ECO:0000256" key="2">
    <source>
        <dbReference type="SAM" id="Phobius"/>
    </source>
</evidence>
<sequence length="362" mass="40158">MSQIRITSFHYFLRTIILLGFSGYIVYLTKSDALQYYIAPRMMIYVKTASVILYIVAIFQGYLALRAYWGRPVACECEQPVTSSRIRNSFSYGLLVLPLMIGFFLPDTALNSAMVAAKGINLSASTSSFIKPQNTSTTEKFNVSSPNTNSSSSSSSKSSSPSPISSTNSDNPYNLPSKPKPATSDKTLPFGQSTAAVEEPPSSVSPQENEISKLFQTSDEWNEDFAKMGVILYKKDHIVVEPDIYMEILSTIDLFKDNFIGKKIELTGFVYREEKMTTSQFVVGRFAVSCCSADASPYGVLIDFPTAQTYPKDTWVKVTGTIQNGNYYGNDIFKIAATKIEKIDAPSSPYIYPNFEPLKVLK</sequence>
<dbReference type="PANTHER" id="PTHR40047:SF1">
    <property type="entry name" value="UPF0703 PROTEIN YCGQ"/>
    <property type="match status" value="1"/>
</dbReference>
<dbReference type="Pfam" id="PF09323">
    <property type="entry name" value="DUF1980"/>
    <property type="match status" value="1"/>
</dbReference>
<keyword evidence="2" id="KW-0472">Membrane</keyword>
<gene>
    <name evidence="5" type="ORF">GC096_33125</name>
</gene>
<name>A0ABX1XJY7_9BACL</name>
<dbReference type="InterPro" id="IPR015402">
    <property type="entry name" value="DUF1980"/>
</dbReference>
<dbReference type="InterPro" id="IPR048447">
    <property type="entry name" value="DUF1980_C"/>
</dbReference>
<feature type="compositionally biased region" description="Polar residues" evidence="1">
    <location>
        <begin position="130"/>
        <end position="143"/>
    </location>
</feature>
<feature type="compositionally biased region" description="Low complexity" evidence="1">
    <location>
        <begin position="144"/>
        <end position="172"/>
    </location>
</feature>
<evidence type="ECO:0000313" key="5">
    <source>
        <dbReference type="EMBL" id="NOU68863.1"/>
    </source>
</evidence>
<dbReference type="Proteomes" id="UP000653578">
    <property type="component" value="Unassembled WGS sequence"/>
</dbReference>
<dbReference type="InterPro" id="IPR052955">
    <property type="entry name" value="UPF0703_membrane_permease"/>
</dbReference>
<protein>
    <submittedName>
        <fullName evidence="5">TIGR03943 family protein</fullName>
    </submittedName>
</protein>
<keyword evidence="2" id="KW-1133">Transmembrane helix</keyword>
<feature type="domain" description="DUF1980" evidence="4">
    <location>
        <begin position="218"/>
        <end position="353"/>
    </location>
</feature>
<feature type="compositionally biased region" description="Polar residues" evidence="1">
    <location>
        <begin position="184"/>
        <end position="195"/>
    </location>
</feature>
<dbReference type="NCBIfam" id="TIGR03943">
    <property type="entry name" value="TIGR03943 family putative permease subunit"/>
    <property type="match status" value="1"/>
</dbReference>
<evidence type="ECO:0000256" key="1">
    <source>
        <dbReference type="SAM" id="MobiDB-lite"/>
    </source>
</evidence>
<dbReference type="RefSeq" id="WP_171636593.1">
    <property type="nucleotide sequence ID" value="NZ_WHNY01000082.1"/>
</dbReference>
<evidence type="ECO:0000259" key="3">
    <source>
        <dbReference type="Pfam" id="PF09323"/>
    </source>
</evidence>
<dbReference type="InterPro" id="IPR048493">
    <property type="entry name" value="DUF1980_N"/>
</dbReference>
<feature type="domain" description="DUF1980" evidence="3">
    <location>
        <begin position="13"/>
        <end position="121"/>
    </location>
</feature>
<reference evidence="5 6" key="1">
    <citation type="submission" date="2019-10" db="EMBL/GenBank/DDBJ databases">
        <title>Description of Paenibacillus humi sp. nov.</title>
        <authorList>
            <person name="Carlier A."/>
            <person name="Qi S."/>
        </authorList>
    </citation>
    <scope>NUCLEOTIDE SEQUENCE [LARGE SCALE GENOMIC DNA]</scope>
    <source>
        <strain evidence="5 6">LMG 31461</strain>
    </source>
</reference>
<dbReference type="PANTHER" id="PTHR40047">
    <property type="entry name" value="UPF0703 PROTEIN YCGQ"/>
    <property type="match status" value="1"/>
</dbReference>
<comment type="caution">
    <text evidence="5">The sequence shown here is derived from an EMBL/GenBank/DDBJ whole genome shotgun (WGS) entry which is preliminary data.</text>
</comment>